<reference evidence="1 2" key="1">
    <citation type="submission" date="2016-11" db="EMBL/GenBank/DDBJ databases">
        <authorList>
            <person name="Jaros S."/>
            <person name="Januszkiewicz K."/>
            <person name="Wedrychowicz H."/>
        </authorList>
    </citation>
    <scope>NUCLEOTIDE SEQUENCE [LARGE SCALE GENOMIC DNA]</scope>
    <source>
        <strain evidence="1 2">CGMCC 1.10681</strain>
    </source>
</reference>
<keyword evidence="2" id="KW-1185">Reference proteome</keyword>
<dbReference type="Proteomes" id="UP000184184">
    <property type="component" value="Unassembled WGS sequence"/>
</dbReference>
<sequence length="446" mass="49172">MQQIWKKGMYMAVLFFIIGILVACSSDSDSSGSGASEDDSEAGEGKVELRMLWWGSQDRHDRTLEVIDLYMEENPNVEISAEFTGWDGYWEKMATQAAGGNLPDIVQMDYKFLAEYAGKGLLADLSEHVDSGALDLSDVEDTYIGGGYIDDQLFAINIGANAHAIAVDNAMFEEAGLEPFEPGYTWEDLKETSKKLSENLGDGVYGVHPMAGVMGFKHYLRQNGQWLYSDDGTALGYEDDQILIDYLQITADMLESGGAAPPEVFMDADANVEQFPIVTEDTAITMDIHSNQLIALESAAGRPLDLMLQPTLEGGELGHYIKPGQFLSVSNDSTEQEEAAKFISFFTNSIEANDILNAERGVPIATAVREHLKENASDAGKKMFEYVELAQEYSREIDPPDPQGATEIESLFENEVQDPIHYGEITPEEAAKNFREKASEILAKNE</sequence>
<organism evidence="1 2">
    <name type="scientific">Gracilibacillus kekensis</name>
    <dbReference type="NCBI Taxonomy" id="1027249"/>
    <lineage>
        <taxon>Bacteria</taxon>
        <taxon>Bacillati</taxon>
        <taxon>Bacillota</taxon>
        <taxon>Bacilli</taxon>
        <taxon>Bacillales</taxon>
        <taxon>Bacillaceae</taxon>
        <taxon>Gracilibacillus</taxon>
    </lineage>
</organism>
<dbReference type="PANTHER" id="PTHR43649">
    <property type="entry name" value="ARABINOSE-BINDING PROTEIN-RELATED"/>
    <property type="match status" value="1"/>
</dbReference>
<proteinExistence type="predicted"/>
<protein>
    <submittedName>
        <fullName evidence="1">Carbohydrate ABC transporter substrate-binding protein, CUT1 family</fullName>
    </submittedName>
</protein>
<dbReference type="STRING" id="1027249.SAMN05216179_2575"/>
<dbReference type="InterPro" id="IPR050490">
    <property type="entry name" value="Bact_solute-bd_prot1"/>
</dbReference>
<dbReference type="RefSeq" id="WP_073202249.1">
    <property type="nucleotide sequence ID" value="NZ_FRCZ01000005.1"/>
</dbReference>
<dbReference type="AlphaFoldDB" id="A0A1M7PXX3"/>
<dbReference type="InterPro" id="IPR006059">
    <property type="entry name" value="SBP"/>
</dbReference>
<dbReference type="PANTHER" id="PTHR43649:SF11">
    <property type="entry name" value="ABC TRANSPORTER SUBSTRATE-BINDING PROTEIN YESO-RELATED"/>
    <property type="match status" value="1"/>
</dbReference>
<gene>
    <name evidence="1" type="ORF">SAMN05216179_2575</name>
</gene>
<name>A0A1M7PXX3_9BACI</name>
<accession>A0A1M7PXX3</accession>
<dbReference type="SUPFAM" id="SSF53850">
    <property type="entry name" value="Periplasmic binding protein-like II"/>
    <property type="match status" value="1"/>
</dbReference>
<dbReference type="EMBL" id="FRCZ01000005">
    <property type="protein sequence ID" value="SHN22548.1"/>
    <property type="molecule type" value="Genomic_DNA"/>
</dbReference>
<dbReference type="PROSITE" id="PS51257">
    <property type="entry name" value="PROKAR_LIPOPROTEIN"/>
    <property type="match status" value="1"/>
</dbReference>
<dbReference type="OrthoDB" id="7918484at2"/>
<evidence type="ECO:0000313" key="2">
    <source>
        <dbReference type="Proteomes" id="UP000184184"/>
    </source>
</evidence>
<dbReference type="Gene3D" id="3.40.190.10">
    <property type="entry name" value="Periplasmic binding protein-like II"/>
    <property type="match status" value="2"/>
</dbReference>
<dbReference type="Pfam" id="PF01547">
    <property type="entry name" value="SBP_bac_1"/>
    <property type="match status" value="1"/>
</dbReference>
<evidence type="ECO:0000313" key="1">
    <source>
        <dbReference type="EMBL" id="SHN22548.1"/>
    </source>
</evidence>